<dbReference type="RefSeq" id="WP_217746935.1">
    <property type="nucleotide sequence ID" value="NZ_JAHOEB010000004.1"/>
</dbReference>
<evidence type="ECO:0000313" key="1">
    <source>
        <dbReference type="EMBL" id="MBV3381844.1"/>
    </source>
</evidence>
<dbReference type="PANTHER" id="PTHR34071:SF2">
    <property type="entry name" value="FLAVIN-NUCLEOTIDE-BINDING PROTEIN"/>
    <property type="match status" value="1"/>
</dbReference>
<reference evidence="1 4" key="1">
    <citation type="submission" date="2021-06" db="EMBL/GenBank/DDBJ databases">
        <title>Collection of gut derived symbiotic bacterial strains cultured from healthy donors.</title>
        <authorList>
            <person name="Lin H."/>
            <person name="Littmann E."/>
            <person name="Pamer E.G."/>
        </authorList>
    </citation>
    <scope>NUCLEOTIDE SEQUENCE</scope>
    <source>
        <strain evidence="2 4">MSK.21.70</strain>
        <strain evidence="1">MSK.21.82</strain>
    </source>
</reference>
<comment type="caution">
    <text evidence="1">The sequence shown here is derived from an EMBL/GenBank/DDBJ whole genome shotgun (WGS) entry which is preliminary data.</text>
</comment>
<accession>A0AAW4MRJ2</accession>
<dbReference type="AlphaFoldDB" id="A0AAW4MRJ2"/>
<dbReference type="EMBL" id="JAHOEF010000004">
    <property type="protein sequence ID" value="MBV3381844.1"/>
    <property type="molecule type" value="Genomic_DNA"/>
</dbReference>
<dbReference type="GeneID" id="301323369"/>
<organism evidence="1 3">
    <name type="scientific">Catenibacterium mitsuokai</name>
    <dbReference type="NCBI Taxonomy" id="100886"/>
    <lineage>
        <taxon>Bacteria</taxon>
        <taxon>Bacillati</taxon>
        <taxon>Bacillota</taxon>
        <taxon>Erysipelotrichia</taxon>
        <taxon>Erysipelotrichales</taxon>
        <taxon>Coprobacillaceae</taxon>
        <taxon>Catenibacterium</taxon>
    </lineage>
</organism>
<dbReference type="InterPro" id="IPR024747">
    <property type="entry name" value="Pyridox_Oxase-rel"/>
</dbReference>
<evidence type="ECO:0000313" key="4">
    <source>
        <dbReference type="Proteomes" id="UP001197492"/>
    </source>
</evidence>
<dbReference type="Proteomes" id="UP001197492">
    <property type="component" value="Unassembled WGS sequence"/>
</dbReference>
<keyword evidence="4" id="KW-1185">Reference proteome</keyword>
<dbReference type="PANTHER" id="PTHR34071">
    <property type="entry name" value="5-NITROIMIDAZOLE ANTIBIOTICS RESISTANCE PROTEIN, NIMA-FAMILY-RELATED PROTEIN-RELATED"/>
    <property type="match status" value="1"/>
</dbReference>
<dbReference type="EMBL" id="JAHOEL010000004">
    <property type="protein sequence ID" value="MBV3391868.1"/>
    <property type="molecule type" value="Genomic_DNA"/>
</dbReference>
<protein>
    <submittedName>
        <fullName evidence="1">Pyridoxamine 5'-phosphate oxidase family protein</fullName>
    </submittedName>
</protein>
<name>A0AAW4MRJ2_9FIRM</name>
<dbReference type="Proteomes" id="UP001196408">
    <property type="component" value="Unassembled WGS sequence"/>
</dbReference>
<sequence length="169" mass="20052">MRRKDREITDFDEMMKIIAKCDTCRVAMFDETFPYIIPLSFGTDVEDNQLYLYFHGAKIGKKIDLMKQNKNVSFEMDCEHNIILYDERMSCTMGYESVIGYGEVEFLSEEEKMHGLKVLMRHYHEEDFKFNTKMIGAIEVFRIKVLSMTGKKRDNIHPEEKVKRHISLD</sequence>
<dbReference type="Pfam" id="PF12900">
    <property type="entry name" value="Pyridox_ox_2"/>
    <property type="match status" value="1"/>
</dbReference>
<evidence type="ECO:0000313" key="3">
    <source>
        <dbReference type="Proteomes" id="UP001196408"/>
    </source>
</evidence>
<proteinExistence type="predicted"/>
<gene>
    <name evidence="1" type="ORF">KSV97_01090</name>
    <name evidence="2" type="ORF">KSW06_01100</name>
</gene>
<evidence type="ECO:0000313" key="2">
    <source>
        <dbReference type="EMBL" id="MBV3391868.1"/>
    </source>
</evidence>